<dbReference type="SUPFAM" id="SSF49464">
    <property type="entry name" value="Carboxypeptidase regulatory domain-like"/>
    <property type="match status" value="1"/>
</dbReference>
<evidence type="ECO:0000256" key="8">
    <source>
        <dbReference type="ARBA" id="ARBA00023077"/>
    </source>
</evidence>
<evidence type="ECO:0000259" key="12">
    <source>
        <dbReference type="Pfam" id="PF07715"/>
    </source>
</evidence>
<dbReference type="Gene3D" id="2.170.130.10">
    <property type="entry name" value="TonB-dependent receptor, plug domain"/>
    <property type="match status" value="1"/>
</dbReference>
<evidence type="ECO:0000256" key="5">
    <source>
        <dbReference type="ARBA" id="ARBA00022692"/>
    </source>
</evidence>
<dbReference type="NCBIfam" id="TIGR04057">
    <property type="entry name" value="SusC_RagA_signa"/>
    <property type="match status" value="1"/>
</dbReference>
<dbReference type="EMBL" id="FNRI01000004">
    <property type="protein sequence ID" value="SEA59329.1"/>
    <property type="molecule type" value="Genomic_DNA"/>
</dbReference>
<evidence type="ECO:0000256" key="11">
    <source>
        <dbReference type="PROSITE-ProRule" id="PRU01360"/>
    </source>
</evidence>
<evidence type="ECO:0000256" key="4">
    <source>
        <dbReference type="ARBA" id="ARBA00022496"/>
    </source>
</evidence>
<dbReference type="PANTHER" id="PTHR32552:SF81">
    <property type="entry name" value="TONB-DEPENDENT OUTER MEMBRANE RECEPTOR"/>
    <property type="match status" value="1"/>
</dbReference>
<evidence type="ECO:0000256" key="10">
    <source>
        <dbReference type="ARBA" id="ARBA00023237"/>
    </source>
</evidence>
<evidence type="ECO:0000256" key="1">
    <source>
        <dbReference type="ARBA" id="ARBA00004571"/>
    </source>
</evidence>
<dbReference type="InterPro" id="IPR036942">
    <property type="entry name" value="Beta-barrel_TonB_sf"/>
</dbReference>
<dbReference type="OrthoDB" id="9768177at2"/>
<dbReference type="Pfam" id="PF07715">
    <property type="entry name" value="Plug"/>
    <property type="match status" value="1"/>
</dbReference>
<dbReference type="InterPro" id="IPR012910">
    <property type="entry name" value="Plug_dom"/>
</dbReference>
<dbReference type="InterPro" id="IPR037066">
    <property type="entry name" value="Plug_dom_sf"/>
</dbReference>
<dbReference type="GO" id="GO:0009279">
    <property type="term" value="C:cell outer membrane"/>
    <property type="evidence" value="ECO:0007669"/>
    <property type="project" value="UniProtKB-SubCell"/>
</dbReference>
<feature type="domain" description="TonB-dependent receptor plug" evidence="12">
    <location>
        <begin position="212"/>
        <end position="341"/>
    </location>
</feature>
<keyword evidence="7" id="KW-0406">Ion transport</keyword>
<proteinExistence type="inferred from homology"/>
<evidence type="ECO:0000256" key="2">
    <source>
        <dbReference type="ARBA" id="ARBA00022448"/>
    </source>
</evidence>
<organism evidence="13 14">
    <name type="scientific">Alistipes timonensis JC136</name>
    <dbReference type="NCBI Taxonomy" id="1033731"/>
    <lineage>
        <taxon>Bacteria</taxon>
        <taxon>Pseudomonadati</taxon>
        <taxon>Bacteroidota</taxon>
        <taxon>Bacteroidia</taxon>
        <taxon>Bacteroidales</taxon>
        <taxon>Rikenellaceae</taxon>
        <taxon>Alistipes</taxon>
    </lineage>
</organism>
<dbReference type="Proteomes" id="UP000183253">
    <property type="component" value="Unassembled WGS sequence"/>
</dbReference>
<keyword evidence="3 11" id="KW-1134">Transmembrane beta strand</keyword>
<dbReference type="InterPro" id="IPR039426">
    <property type="entry name" value="TonB-dep_rcpt-like"/>
</dbReference>
<dbReference type="Gene3D" id="2.40.170.20">
    <property type="entry name" value="TonB-dependent receptor, beta-barrel domain"/>
    <property type="match status" value="1"/>
</dbReference>
<dbReference type="Pfam" id="PF13715">
    <property type="entry name" value="CarbopepD_reg_2"/>
    <property type="match status" value="1"/>
</dbReference>
<comment type="similarity">
    <text evidence="11">Belongs to the TonB-dependent receptor family.</text>
</comment>
<keyword evidence="8" id="KW-0798">TonB box</keyword>
<accession>A0A1H4CG83</accession>
<keyword evidence="2 11" id="KW-0813">Transport</keyword>
<keyword evidence="10 11" id="KW-0998">Cell outer membrane</keyword>
<dbReference type="AlphaFoldDB" id="A0A1H4CG83"/>
<keyword evidence="4" id="KW-0410">Iron transport</keyword>
<dbReference type="InterPro" id="IPR023997">
    <property type="entry name" value="TonB-dep_OMP_SusC/RagA_CS"/>
</dbReference>
<dbReference type="InterPro" id="IPR008969">
    <property type="entry name" value="CarboxyPept-like_regulatory"/>
</dbReference>
<reference evidence="13 14" key="1">
    <citation type="submission" date="2016-10" db="EMBL/GenBank/DDBJ databases">
        <authorList>
            <person name="de Groot N.N."/>
        </authorList>
    </citation>
    <scope>NUCLEOTIDE SEQUENCE [LARGE SCALE GENOMIC DNA]</scope>
    <source>
        <strain evidence="13 14">DSM 25383</strain>
    </source>
</reference>
<name>A0A1H4CG83_9BACT</name>
<dbReference type="STRING" id="1033731.SAMN05444145_104301"/>
<dbReference type="PANTHER" id="PTHR32552">
    <property type="entry name" value="FERRICHROME IRON RECEPTOR-RELATED"/>
    <property type="match status" value="1"/>
</dbReference>
<evidence type="ECO:0000256" key="7">
    <source>
        <dbReference type="ARBA" id="ARBA00023065"/>
    </source>
</evidence>
<evidence type="ECO:0000313" key="14">
    <source>
        <dbReference type="Proteomes" id="UP000183253"/>
    </source>
</evidence>
<dbReference type="NCBIfam" id="TIGR04056">
    <property type="entry name" value="OMP_RagA_SusC"/>
    <property type="match status" value="1"/>
</dbReference>
<keyword evidence="6" id="KW-0408">Iron</keyword>
<dbReference type="Gene3D" id="3.55.50.30">
    <property type="match status" value="1"/>
</dbReference>
<dbReference type="Gene3D" id="2.60.40.1120">
    <property type="entry name" value="Carboxypeptidase-like, regulatory domain"/>
    <property type="match status" value="1"/>
</dbReference>
<protein>
    <submittedName>
        <fullName evidence="13">TonB-linked outer membrane protein, SusC/RagA family</fullName>
    </submittedName>
</protein>
<dbReference type="SUPFAM" id="SSF56935">
    <property type="entry name" value="Porins"/>
    <property type="match status" value="1"/>
</dbReference>
<dbReference type="PROSITE" id="PS52016">
    <property type="entry name" value="TONB_DEPENDENT_REC_3"/>
    <property type="match status" value="1"/>
</dbReference>
<evidence type="ECO:0000256" key="3">
    <source>
        <dbReference type="ARBA" id="ARBA00022452"/>
    </source>
</evidence>
<keyword evidence="14" id="KW-1185">Reference proteome</keyword>
<dbReference type="InterPro" id="IPR023996">
    <property type="entry name" value="TonB-dep_OMP_SusC/RagA"/>
</dbReference>
<sequence>MNKIFIQQIKCLFKILLISCSCFSARGGEVLAQNPKLTLKLHDVRMEQVMNEIEKQINYYFIVDKGVDIKRTLTINVTNKPLTTVLDQLVAGTDTRYRVYQQNIYLSVVKRDASKPVRINGKVLDTRGEPVVGASVVVQGTTLGTSTGLDGAFSLQIPAPAETDELHVNFIGYEPAVVKIGSRTSFDITLRESAEQIDEVVVTALGLTRKEKSLGYAVTKLGGDALNNTVSSNWLNGMAGKVAGLNFDQAGQGPGGSIRVTLRGESSLTHDNNTALFVIDGVPISSDMESSNSGSQAFNTTAPIDYGNGASDLNPEDIESVSVLKGPAATALYGSRAANGAIVITTKSGRQTPGLGISFNSSVTFEKAGFWPDFQSEYGAGNGNSSNLDQQRNYNYWSVPAANAEDGIASTGRIYSRVAFGAKFDGQQFYQYESRNWDTDMYRRLPWEYRDWYKGFFDTGVTYNNSIAFSYNNGKGTSARFSVKDSRNNWIVPNTGSDSQNFNMSVTSQLNQWLRMTGKVTYYRKNSDNMPMSGYSAASPLYTLIWNPNVVDVSSYYREYAYGRIDQMYEEGTPHLLINSTYADNVYMQVYEQLNTLNRDRVFGNMALNINLMKGLTLDLRTGMDFNNEFRTQRKPWYSNGYPYGYYKEQTVTSLEVNSDFLLSYTRKMGDFDMRASFGGNNMLWKRRNVYSQTADGLLEKNVYKMANSISSPVYRSYRYTKSINSFYGFLSLGWRDMVYLDITGRNDWSSTLAPGYNSYFYPSVSASVLLDQVFNFKEHAPWVDLLKVRGSWANVGNDTSPNKLVSVYSNGSFPSSYYLSSEIQNYYLKPENVESWEVGLEGKFFKSRLNFDVAYYHSETTDQIITVPIDQAVGATSVVVNAGCVRNRGVEISARFQPVKTKDFEWTINANWSKNWNKLVELADGVAMWNLNPNITVGGNIYIRAYPGTELGRLYGRGYERAPEGAFYVDADGSYVDCSNQIVVDAQTGSARLTSTEAELLDLGSIYPDWTAGMSHAFSYKGFRLGMSFSAQWGGRTYSMTHFALAYQGKLKNSLKGRYAGMIVPGVNLNENGTYSKNTTITTDIVDHYTNYVYARENAEENVFDTSFLKLKELRLEYSLPRHLCTKTRVFQGITIGVYATNLFCWTNFPLYDPEAGYAVGSSISRGIEAGAYPMTRTYGINLKLDF</sequence>
<evidence type="ECO:0000256" key="6">
    <source>
        <dbReference type="ARBA" id="ARBA00023004"/>
    </source>
</evidence>
<keyword evidence="9 11" id="KW-0472">Membrane</keyword>
<evidence type="ECO:0000313" key="13">
    <source>
        <dbReference type="EMBL" id="SEA59329.1"/>
    </source>
</evidence>
<gene>
    <name evidence="13" type="ORF">SAMN05444145_104301</name>
</gene>
<evidence type="ECO:0000256" key="9">
    <source>
        <dbReference type="ARBA" id="ARBA00023136"/>
    </source>
</evidence>
<comment type="subcellular location">
    <subcellularLocation>
        <location evidence="1 11">Cell outer membrane</location>
        <topology evidence="1 11">Multi-pass membrane protein</topology>
    </subcellularLocation>
</comment>
<dbReference type="GO" id="GO:0006826">
    <property type="term" value="P:iron ion transport"/>
    <property type="evidence" value="ECO:0007669"/>
    <property type="project" value="UniProtKB-KW"/>
</dbReference>
<keyword evidence="5 11" id="KW-0812">Transmembrane</keyword>